<dbReference type="STRING" id="131310.A0A0N5A1X9"/>
<evidence type="ECO:0000256" key="3">
    <source>
        <dbReference type="ARBA" id="ARBA00022753"/>
    </source>
</evidence>
<evidence type="ECO:0000313" key="5">
    <source>
        <dbReference type="Proteomes" id="UP000038045"/>
    </source>
</evidence>
<dbReference type="Pfam" id="PF03357">
    <property type="entry name" value="Snf7"/>
    <property type="match status" value="1"/>
</dbReference>
<name>A0A0N5A1X9_PARTI</name>
<evidence type="ECO:0000313" key="6">
    <source>
        <dbReference type="WBParaSite" id="PTRK_0001562500.1"/>
    </source>
</evidence>
<evidence type="ECO:0000256" key="1">
    <source>
        <dbReference type="ARBA" id="ARBA00004177"/>
    </source>
</evidence>
<dbReference type="GO" id="GO:0006900">
    <property type="term" value="P:vesicle budding from membrane"/>
    <property type="evidence" value="ECO:0007669"/>
    <property type="project" value="TreeGrafter"/>
</dbReference>
<dbReference type="PANTHER" id="PTHR22761:SF10">
    <property type="entry name" value="GH13992P"/>
    <property type="match status" value="1"/>
</dbReference>
<dbReference type="AlphaFoldDB" id="A0A0N5A1X9"/>
<evidence type="ECO:0000256" key="2">
    <source>
        <dbReference type="ARBA" id="ARBA00006190"/>
    </source>
</evidence>
<dbReference type="GO" id="GO:0005771">
    <property type="term" value="C:multivesicular body"/>
    <property type="evidence" value="ECO:0007669"/>
    <property type="project" value="TreeGrafter"/>
</dbReference>
<dbReference type="GO" id="GO:0032511">
    <property type="term" value="P:late endosome to vacuole transport via multivesicular body sorting pathway"/>
    <property type="evidence" value="ECO:0007669"/>
    <property type="project" value="TreeGrafter"/>
</dbReference>
<comment type="subcellular location">
    <subcellularLocation>
        <location evidence="1">Endosome</location>
    </subcellularLocation>
</comment>
<organism evidence="5 6">
    <name type="scientific">Parastrongyloides trichosuri</name>
    <name type="common">Possum-specific nematode worm</name>
    <dbReference type="NCBI Taxonomy" id="131310"/>
    <lineage>
        <taxon>Eukaryota</taxon>
        <taxon>Metazoa</taxon>
        <taxon>Ecdysozoa</taxon>
        <taxon>Nematoda</taxon>
        <taxon>Chromadorea</taxon>
        <taxon>Rhabditida</taxon>
        <taxon>Tylenchina</taxon>
        <taxon>Panagrolaimomorpha</taxon>
        <taxon>Strongyloidoidea</taxon>
        <taxon>Strongyloididae</taxon>
        <taxon>Parastrongyloides</taxon>
    </lineage>
</organism>
<dbReference type="GO" id="GO:0000815">
    <property type="term" value="C:ESCRT III complex"/>
    <property type="evidence" value="ECO:0007669"/>
    <property type="project" value="TreeGrafter"/>
</dbReference>
<dbReference type="InterPro" id="IPR005024">
    <property type="entry name" value="Snf7_fam"/>
</dbReference>
<protein>
    <submittedName>
        <fullName evidence="6">Charged multivesicular body protein 4b</fullName>
    </submittedName>
</protein>
<keyword evidence="5" id="KW-1185">Reference proteome</keyword>
<reference evidence="6" key="1">
    <citation type="submission" date="2017-02" db="UniProtKB">
        <authorList>
            <consortium name="WormBaseParasite"/>
        </authorList>
    </citation>
    <scope>IDENTIFICATION</scope>
</reference>
<sequence length="217" mass="24598">MFKKIFGTKKKEVQPTTQEAIQKIRESEEILGKKQDLLEKKIEAEIALAKQHGMKNKRAAMQALKRKNLYMKELEKIDGTLCTLDFQRQALENASTNSHIIQVLSGGAKALKKAHNNMDVDQVHELLEDIAEQNEISKEISDAISNPIGLRNDIDENELLAELEELEQEELEKELTSTKDILDSKLPPVPSHELKTVTSKNKESQNDLDDLKAWAES</sequence>
<dbReference type="Proteomes" id="UP000038045">
    <property type="component" value="Unplaced"/>
</dbReference>
<feature type="compositionally biased region" description="Basic and acidic residues" evidence="4">
    <location>
        <begin position="192"/>
        <end position="217"/>
    </location>
</feature>
<evidence type="ECO:0000256" key="4">
    <source>
        <dbReference type="SAM" id="MobiDB-lite"/>
    </source>
</evidence>
<dbReference type="Gene3D" id="1.10.287.1060">
    <property type="entry name" value="ESAT-6-like"/>
    <property type="match status" value="1"/>
</dbReference>
<dbReference type="WBParaSite" id="PTRK_0001562500.1">
    <property type="protein sequence ID" value="PTRK_0001562500.1"/>
    <property type="gene ID" value="PTRK_0001562500"/>
</dbReference>
<dbReference type="PANTHER" id="PTHR22761">
    <property type="entry name" value="CHARGED MULTIVESICULAR BODY PROTEIN"/>
    <property type="match status" value="1"/>
</dbReference>
<comment type="similarity">
    <text evidence="2">Belongs to the SNF7 family.</text>
</comment>
<dbReference type="GO" id="GO:0009898">
    <property type="term" value="C:cytoplasmic side of plasma membrane"/>
    <property type="evidence" value="ECO:0007669"/>
    <property type="project" value="TreeGrafter"/>
</dbReference>
<proteinExistence type="inferred from homology"/>
<feature type="region of interest" description="Disordered" evidence="4">
    <location>
        <begin position="170"/>
        <end position="217"/>
    </location>
</feature>
<accession>A0A0N5A1X9</accession>
<dbReference type="Gene3D" id="6.10.250.1710">
    <property type="match status" value="1"/>
</dbReference>
<keyword evidence="3" id="KW-0967">Endosome</keyword>
<feature type="compositionally biased region" description="Basic and acidic residues" evidence="4">
    <location>
        <begin position="173"/>
        <end position="183"/>
    </location>
</feature>